<dbReference type="OMA" id="WEDNISI"/>
<evidence type="ECO:0000256" key="2">
    <source>
        <dbReference type="SAM" id="MobiDB-lite"/>
    </source>
</evidence>
<dbReference type="VEuPathDB" id="FungiDB:TSTA_016160"/>
<dbReference type="STRING" id="441959.B8MEB0"/>
<keyword evidence="1" id="KW-0175">Coiled coil</keyword>
<gene>
    <name evidence="4" type="ORF">TSTA_016160</name>
</gene>
<feature type="compositionally biased region" description="Polar residues" evidence="2">
    <location>
        <begin position="1"/>
        <end position="20"/>
    </location>
</feature>
<evidence type="ECO:0000256" key="1">
    <source>
        <dbReference type="SAM" id="Coils"/>
    </source>
</evidence>
<proteinExistence type="predicted"/>
<dbReference type="EMBL" id="EQ962656">
    <property type="protein sequence ID" value="EED16537.1"/>
    <property type="molecule type" value="Genomic_DNA"/>
</dbReference>
<dbReference type="eggNOG" id="KOG3433">
    <property type="taxonomic scope" value="Eukaryota"/>
</dbReference>
<evidence type="ECO:0000313" key="5">
    <source>
        <dbReference type="Proteomes" id="UP000001745"/>
    </source>
</evidence>
<accession>B8MEB0</accession>
<dbReference type="PANTHER" id="PTHR28054:SF1">
    <property type="entry name" value="RNA POLYMERASE I-SPECIFIC TRANSCRIPTION INITIATION FACTOR RRN10"/>
    <property type="match status" value="1"/>
</dbReference>
<feature type="coiled-coil region" evidence="1">
    <location>
        <begin position="396"/>
        <end position="496"/>
    </location>
</feature>
<dbReference type="GO" id="GO:0006360">
    <property type="term" value="P:transcription by RNA polymerase I"/>
    <property type="evidence" value="ECO:0007669"/>
    <property type="project" value="InterPro"/>
</dbReference>
<feature type="compositionally biased region" description="Polar residues" evidence="2">
    <location>
        <begin position="198"/>
        <end position="207"/>
    </location>
</feature>
<dbReference type="OrthoDB" id="9978204at2759"/>
<evidence type="ECO:0000313" key="4">
    <source>
        <dbReference type="EMBL" id="EED16537.1"/>
    </source>
</evidence>
<dbReference type="PhylomeDB" id="B8MEB0"/>
<reference evidence="5" key="1">
    <citation type="journal article" date="2015" name="Genome Announc.">
        <title>Genome sequence of the AIDS-associated pathogen Penicillium marneffei (ATCC18224) and its near taxonomic relative Talaromyces stipitatus (ATCC10500).</title>
        <authorList>
            <person name="Nierman W.C."/>
            <person name="Fedorova-Abrams N.D."/>
            <person name="Andrianopoulos A."/>
        </authorList>
    </citation>
    <scope>NUCLEOTIDE SEQUENCE [LARGE SCALE GENOMIC DNA]</scope>
    <source>
        <strain evidence="5">ATCC 10500 / CBS 375.48 / QM 6759 / NRRL 1006</strain>
    </source>
</reference>
<name>B8MEB0_TALSN</name>
<feature type="compositionally biased region" description="Basic and acidic residues" evidence="2">
    <location>
        <begin position="227"/>
        <end position="237"/>
    </location>
</feature>
<dbReference type="InterPro" id="IPR022793">
    <property type="entry name" value="Rrn10"/>
</dbReference>
<dbReference type="InParanoid" id="B8MEB0"/>
<dbReference type="HOGENOM" id="CLU_044486_0_0_1"/>
<dbReference type="GeneID" id="8106389"/>
<feature type="domain" description="Mnd1 HTH" evidence="3">
    <location>
        <begin position="330"/>
        <end position="389"/>
    </location>
</feature>
<keyword evidence="5" id="KW-1185">Reference proteome</keyword>
<dbReference type="AlphaFoldDB" id="B8MEB0"/>
<organism evidence="4 5">
    <name type="scientific">Talaromyces stipitatus (strain ATCC 10500 / CBS 375.48 / QM 6759 / NRRL 1006)</name>
    <name type="common">Penicillium stipitatum</name>
    <dbReference type="NCBI Taxonomy" id="441959"/>
    <lineage>
        <taxon>Eukaryota</taxon>
        <taxon>Fungi</taxon>
        <taxon>Dikarya</taxon>
        <taxon>Ascomycota</taxon>
        <taxon>Pezizomycotina</taxon>
        <taxon>Eurotiomycetes</taxon>
        <taxon>Eurotiomycetidae</taxon>
        <taxon>Eurotiales</taxon>
        <taxon>Trichocomaceae</taxon>
        <taxon>Talaromyces</taxon>
        <taxon>Talaromyces sect. Talaromyces</taxon>
    </lineage>
</organism>
<dbReference type="InterPro" id="IPR040453">
    <property type="entry name" value="Mnd1_HTH"/>
</dbReference>
<dbReference type="RefSeq" id="XP_002483771.1">
    <property type="nucleotide sequence ID" value="XM_002483726.1"/>
</dbReference>
<dbReference type="PANTHER" id="PTHR28054">
    <property type="entry name" value="RNA POLYMERASE I-SPECIFIC TRANSCRIPTION INITIATION FACTOR RRN10"/>
    <property type="match status" value="1"/>
</dbReference>
<dbReference type="Pfam" id="PF03962">
    <property type="entry name" value="Mnd1"/>
    <property type="match status" value="1"/>
</dbReference>
<sequence length="538" mass="61041">MPPSSIQIKHSQARGLSTTQSSEESRDEEPRNPRRRRRITVYDIVAGRVNRQRFISHSYTSRFRRNVSSSRAVRPSNDIVSRLEGDEALDDWIDENSLDGVPLPSSDMLEAIQSYAGHFYANTVDSRRTEHFSSMDGTALIAMGVLLEEMTEELLGQTGDMVLVEREDDSNDDLGYYASEASISSVHTGRVSRKRSASVMSRGTSKHTSGTEDDSSSSRKSGKNKRPRLDKSVRERSSQVTRESFAVARHGSWAAPSCVAPEPSNFTKDRAPVLNISSTQSLVTNDEWNLLKQISAIDGRVVLYSISETMASLHAPRSKAISSEVKQQMILNHIRSTRTCHTLKDLEKMLPSVASINSIQVKDFIIGLVNENKIRVEKVGSNNWYWSFPSDERRARENLEERLLRDLNRLTKLVEQLEDELQKKQTAAKEEEGSREPIDIETERRALMERKSKMSSEIERLQDQKNAFENNGVSKLKQKTEEIKKWKLETEIWEDNISIMEQYLCKLAGGDRGLVEAIKKQCYGDNYEDDHEISESGC</sequence>
<protein>
    <submittedName>
        <fullName evidence="4">GAJ protein, putative</fullName>
    </submittedName>
</protein>
<feature type="region of interest" description="Disordered" evidence="2">
    <location>
        <begin position="187"/>
        <end position="243"/>
    </location>
</feature>
<feature type="region of interest" description="Disordered" evidence="2">
    <location>
        <begin position="1"/>
        <end position="37"/>
    </location>
</feature>
<dbReference type="Proteomes" id="UP000001745">
    <property type="component" value="Unassembled WGS sequence"/>
</dbReference>
<evidence type="ECO:0000259" key="3">
    <source>
        <dbReference type="Pfam" id="PF03962"/>
    </source>
</evidence>